<proteinExistence type="predicted"/>
<sequence>MPHYYFDIKDGHRLVDPAGFTSMMMTTGAEAV</sequence>
<gene>
    <name evidence="1" type="ORF">SAMN05444170_4585</name>
</gene>
<keyword evidence="2" id="KW-1185">Reference proteome</keyword>
<dbReference type="Proteomes" id="UP000184096">
    <property type="component" value="Chromosome I"/>
</dbReference>
<reference evidence="2" key="1">
    <citation type="submission" date="2016-11" db="EMBL/GenBank/DDBJ databases">
        <authorList>
            <person name="Varghese N."/>
            <person name="Submissions S."/>
        </authorList>
    </citation>
    <scope>NUCLEOTIDE SEQUENCE [LARGE SCALE GENOMIC DNA]</scope>
    <source>
        <strain evidence="2">GAS401</strain>
    </source>
</reference>
<name>A0A1M7UDU3_9BRAD</name>
<protein>
    <submittedName>
        <fullName evidence="1">Uncharacterized protein</fullName>
    </submittedName>
</protein>
<organism evidence="1 2">
    <name type="scientific">Bradyrhizobium erythrophlei</name>
    <dbReference type="NCBI Taxonomy" id="1437360"/>
    <lineage>
        <taxon>Bacteria</taxon>
        <taxon>Pseudomonadati</taxon>
        <taxon>Pseudomonadota</taxon>
        <taxon>Alphaproteobacteria</taxon>
        <taxon>Hyphomicrobiales</taxon>
        <taxon>Nitrobacteraceae</taxon>
        <taxon>Bradyrhizobium</taxon>
    </lineage>
</organism>
<evidence type="ECO:0000313" key="1">
    <source>
        <dbReference type="EMBL" id="SHN81027.1"/>
    </source>
</evidence>
<dbReference type="EMBL" id="LT670849">
    <property type="protein sequence ID" value="SHN81027.1"/>
    <property type="molecule type" value="Genomic_DNA"/>
</dbReference>
<evidence type="ECO:0000313" key="2">
    <source>
        <dbReference type="Proteomes" id="UP000184096"/>
    </source>
</evidence>
<accession>A0A1M7UDU3</accession>
<dbReference type="AlphaFoldDB" id="A0A1M7UDU3"/>